<evidence type="ECO:0000256" key="3">
    <source>
        <dbReference type="ARBA" id="ARBA00011245"/>
    </source>
</evidence>
<dbReference type="Proteomes" id="UP000234845">
    <property type="component" value="Unassembled WGS sequence"/>
</dbReference>
<dbReference type="SUPFAM" id="SSF89392">
    <property type="entry name" value="Prokaryotic lipoproteins and lipoprotein localization factors"/>
    <property type="match status" value="1"/>
</dbReference>
<organism evidence="11 12">
    <name type="scientific">Kineobactrum sediminis</name>
    <dbReference type="NCBI Taxonomy" id="1905677"/>
    <lineage>
        <taxon>Bacteria</taxon>
        <taxon>Pseudomonadati</taxon>
        <taxon>Pseudomonadota</taxon>
        <taxon>Gammaproteobacteria</taxon>
        <taxon>Cellvibrionales</taxon>
        <taxon>Halieaceae</taxon>
        <taxon>Kineobactrum</taxon>
    </lineage>
</organism>
<evidence type="ECO:0000256" key="8">
    <source>
        <dbReference type="ARBA" id="ARBA00022927"/>
    </source>
</evidence>
<comment type="function">
    <text evidence="10">Participates in the translocation of lipoproteins from the inner membrane to the outer membrane. Only forms a complex with a lipoprotein if the residue after the N-terminal Cys is not an aspartate (The Asp acts as a targeting signal to indicate that the lipoprotein should stay in the inner membrane).</text>
</comment>
<dbReference type="CDD" id="cd16325">
    <property type="entry name" value="LolA"/>
    <property type="match status" value="1"/>
</dbReference>
<dbReference type="PANTHER" id="PTHR35869">
    <property type="entry name" value="OUTER-MEMBRANE LIPOPROTEIN CARRIER PROTEIN"/>
    <property type="match status" value="1"/>
</dbReference>
<evidence type="ECO:0000256" key="4">
    <source>
        <dbReference type="ARBA" id="ARBA00014035"/>
    </source>
</evidence>
<keyword evidence="6 10" id="KW-0732">Signal</keyword>
<evidence type="ECO:0000256" key="2">
    <source>
        <dbReference type="ARBA" id="ARBA00007615"/>
    </source>
</evidence>
<evidence type="ECO:0000256" key="10">
    <source>
        <dbReference type="HAMAP-Rule" id="MF_00240"/>
    </source>
</evidence>
<evidence type="ECO:0000313" key="12">
    <source>
        <dbReference type="Proteomes" id="UP000234845"/>
    </source>
</evidence>
<evidence type="ECO:0000256" key="5">
    <source>
        <dbReference type="ARBA" id="ARBA00022448"/>
    </source>
</evidence>
<dbReference type="NCBIfam" id="TIGR00547">
    <property type="entry name" value="lolA"/>
    <property type="match status" value="1"/>
</dbReference>
<keyword evidence="9 10" id="KW-0143">Chaperone</keyword>
<evidence type="ECO:0000256" key="7">
    <source>
        <dbReference type="ARBA" id="ARBA00022764"/>
    </source>
</evidence>
<comment type="similarity">
    <text evidence="2 10">Belongs to the LolA family.</text>
</comment>
<dbReference type="PANTHER" id="PTHR35869:SF1">
    <property type="entry name" value="OUTER-MEMBRANE LIPOPROTEIN CARRIER PROTEIN"/>
    <property type="match status" value="1"/>
</dbReference>
<protein>
    <recommendedName>
        <fullName evidence="4 10">Outer-membrane lipoprotein carrier protein</fullName>
    </recommendedName>
</protein>
<dbReference type="AlphaFoldDB" id="A0A2N5Y390"/>
<reference evidence="12" key="1">
    <citation type="submission" date="2017-11" db="EMBL/GenBank/DDBJ databases">
        <title>The draft genome sequence of Chromatocurvus sp. F02.</title>
        <authorList>
            <person name="Du Z.-J."/>
            <person name="Chang Y.-Q."/>
        </authorList>
    </citation>
    <scope>NUCLEOTIDE SEQUENCE [LARGE SCALE GENOMIC DNA]</scope>
    <source>
        <strain evidence="12">F02</strain>
    </source>
</reference>
<keyword evidence="12" id="KW-1185">Reference proteome</keyword>
<dbReference type="InterPro" id="IPR004564">
    <property type="entry name" value="OM_lipoprot_carrier_LolA-like"/>
</dbReference>
<dbReference type="GO" id="GO:0042597">
    <property type="term" value="C:periplasmic space"/>
    <property type="evidence" value="ECO:0007669"/>
    <property type="project" value="UniProtKB-SubCell"/>
</dbReference>
<dbReference type="GO" id="GO:0044874">
    <property type="term" value="P:lipoprotein localization to outer membrane"/>
    <property type="evidence" value="ECO:0007669"/>
    <property type="project" value="UniProtKB-UniRule"/>
</dbReference>
<gene>
    <name evidence="10 11" type="primary">lolA</name>
    <name evidence="11" type="ORF">CWI75_09720</name>
</gene>
<keyword evidence="5 10" id="KW-0813">Transport</keyword>
<name>A0A2N5Y390_9GAMM</name>
<sequence length="206" mass="23217" precursor="true">MPVLNTVTALLFSLLLLATPLRAEPVDELLAALDNISQLQGEFRQRQYSQGDVLESESSGRFRLLRPGYFAWEITAPDSQLIIANAEYLWHFDRDLETVTRRPLADSEAMTPLQVLGGNDAALRRNYAVGQDAEGRFVLTPHTTDAGFRRLILELDGRLIRGMEVLDNLNQRVLIDFEALDPDSPLTAADFEFMPPPDADLFYHDE</sequence>
<comment type="caution">
    <text evidence="11">The sequence shown here is derived from an EMBL/GenBank/DDBJ whole genome shotgun (WGS) entry which is preliminary data.</text>
</comment>
<dbReference type="InterPro" id="IPR018323">
    <property type="entry name" value="OM_lipoprot_carrier_LolA_Pbac"/>
</dbReference>
<proteinExistence type="inferred from homology"/>
<comment type="subcellular location">
    <subcellularLocation>
        <location evidence="1 10">Periplasm</location>
    </subcellularLocation>
</comment>
<evidence type="ECO:0000256" key="6">
    <source>
        <dbReference type="ARBA" id="ARBA00022729"/>
    </source>
</evidence>
<keyword evidence="8 10" id="KW-0653">Protein transport</keyword>
<dbReference type="Pfam" id="PF03548">
    <property type="entry name" value="LolA"/>
    <property type="match status" value="1"/>
</dbReference>
<dbReference type="EMBL" id="PKLZ01000007">
    <property type="protein sequence ID" value="PLW82829.1"/>
    <property type="molecule type" value="Genomic_DNA"/>
</dbReference>
<feature type="signal peptide" evidence="10">
    <location>
        <begin position="1"/>
        <end position="23"/>
    </location>
</feature>
<keyword evidence="11" id="KW-0449">Lipoprotein</keyword>
<evidence type="ECO:0000256" key="9">
    <source>
        <dbReference type="ARBA" id="ARBA00023186"/>
    </source>
</evidence>
<feature type="chain" id="PRO_5015013725" description="Outer-membrane lipoprotein carrier protein" evidence="10">
    <location>
        <begin position="24"/>
        <end position="206"/>
    </location>
</feature>
<dbReference type="GO" id="GO:0042953">
    <property type="term" value="P:lipoprotein transport"/>
    <property type="evidence" value="ECO:0007669"/>
    <property type="project" value="InterPro"/>
</dbReference>
<evidence type="ECO:0000256" key="1">
    <source>
        <dbReference type="ARBA" id="ARBA00004418"/>
    </source>
</evidence>
<keyword evidence="7 10" id="KW-0574">Periplasm</keyword>
<accession>A0A2N5Y390</accession>
<comment type="subunit">
    <text evidence="3 10">Monomer.</text>
</comment>
<dbReference type="Gene3D" id="2.50.20.10">
    <property type="entry name" value="Lipoprotein localisation LolA/LolB/LppX"/>
    <property type="match status" value="1"/>
</dbReference>
<dbReference type="HAMAP" id="MF_00240">
    <property type="entry name" value="LolA"/>
    <property type="match status" value="1"/>
</dbReference>
<evidence type="ECO:0000313" key="11">
    <source>
        <dbReference type="EMBL" id="PLW82829.1"/>
    </source>
</evidence>
<dbReference type="InterPro" id="IPR029046">
    <property type="entry name" value="LolA/LolB/LppX"/>
</dbReference>